<dbReference type="Proteomes" id="UP000293433">
    <property type="component" value="Unassembled WGS sequence"/>
</dbReference>
<keyword evidence="4" id="KW-1185">Reference proteome</keyword>
<gene>
    <name evidence="3" type="ORF">EV685_0396</name>
</gene>
<dbReference type="OrthoDB" id="9811006at2"/>
<dbReference type="PANTHER" id="PTHR34406">
    <property type="entry name" value="PROTEIN YCEI"/>
    <property type="match status" value="1"/>
</dbReference>
<accession>A0A4Q7LV15</accession>
<dbReference type="InterPro" id="IPR007372">
    <property type="entry name" value="Lipid/polyisoprenoid-bd_YceI"/>
</dbReference>
<proteinExistence type="predicted"/>
<evidence type="ECO:0000313" key="4">
    <source>
        <dbReference type="Proteomes" id="UP000293433"/>
    </source>
</evidence>
<protein>
    <submittedName>
        <fullName evidence="3">Polyisoprenoid-binding protein YceI</fullName>
    </submittedName>
</protein>
<evidence type="ECO:0000313" key="3">
    <source>
        <dbReference type="EMBL" id="RZS58117.1"/>
    </source>
</evidence>
<evidence type="ECO:0000256" key="1">
    <source>
        <dbReference type="SAM" id="SignalP"/>
    </source>
</evidence>
<name>A0A4Q7LV15_9BURK</name>
<evidence type="ECO:0000259" key="2">
    <source>
        <dbReference type="SMART" id="SM00867"/>
    </source>
</evidence>
<sequence>MTFRLVTALLATGLAGASVHAAPVEYKVDPDHTYPSFEADHMGMSTWRGKFNTNSGTLWLDKVAGNGTVDLKIDIGSIDFGMAQMNSVAKNPEMFNVEQYPYAFYKGTLEGFMPGGTPRVVGTLDFRGVTRPLTLEVSRWKCQPHPLNKRDWCGADAMATFSRADWGFDVGRDWGFSMQTTLRIQVEAVARD</sequence>
<dbReference type="Pfam" id="PF04264">
    <property type="entry name" value="YceI"/>
    <property type="match status" value="1"/>
</dbReference>
<dbReference type="SUPFAM" id="SSF101874">
    <property type="entry name" value="YceI-like"/>
    <property type="match status" value="1"/>
</dbReference>
<keyword evidence="1" id="KW-0732">Signal</keyword>
<feature type="chain" id="PRO_5020447644" evidence="1">
    <location>
        <begin position="22"/>
        <end position="192"/>
    </location>
</feature>
<organism evidence="3 4">
    <name type="scientific">Sphaerotilus mobilis</name>
    <dbReference type="NCBI Taxonomy" id="47994"/>
    <lineage>
        <taxon>Bacteria</taxon>
        <taxon>Pseudomonadati</taxon>
        <taxon>Pseudomonadota</taxon>
        <taxon>Betaproteobacteria</taxon>
        <taxon>Burkholderiales</taxon>
        <taxon>Sphaerotilaceae</taxon>
        <taxon>Sphaerotilus</taxon>
    </lineage>
</organism>
<dbReference type="RefSeq" id="WP_130480298.1">
    <property type="nucleotide sequence ID" value="NZ_SGWV01000007.1"/>
</dbReference>
<dbReference type="AlphaFoldDB" id="A0A4Q7LV15"/>
<dbReference type="Gene3D" id="2.40.128.110">
    <property type="entry name" value="Lipid/polyisoprenoid-binding, YceI-like"/>
    <property type="match status" value="1"/>
</dbReference>
<dbReference type="PANTHER" id="PTHR34406:SF2">
    <property type="entry name" value="PERIPLASMIC PROTEIN"/>
    <property type="match status" value="1"/>
</dbReference>
<comment type="caution">
    <text evidence="3">The sequence shown here is derived from an EMBL/GenBank/DDBJ whole genome shotgun (WGS) entry which is preliminary data.</text>
</comment>
<dbReference type="SMART" id="SM00867">
    <property type="entry name" value="YceI"/>
    <property type="match status" value="1"/>
</dbReference>
<dbReference type="EMBL" id="SGWV01000007">
    <property type="protein sequence ID" value="RZS58117.1"/>
    <property type="molecule type" value="Genomic_DNA"/>
</dbReference>
<reference evidence="3 4" key="1">
    <citation type="submission" date="2019-02" db="EMBL/GenBank/DDBJ databases">
        <title>Genomic Encyclopedia of Type Strains, Phase IV (KMG-IV): sequencing the most valuable type-strain genomes for metagenomic binning, comparative biology and taxonomic classification.</title>
        <authorList>
            <person name="Goeker M."/>
        </authorList>
    </citation>
    <scope>NUCLEOTIDE SEQUENCE [LARGE SCALE GENOMIC DNA]</scope>
    <source>
        <strain evidence="3 4">DSM 10617</strain>
    </source>
</reference>
<dbReference type="InterPro" id="IPR036761">
    <property type="entry name" value="TTHA0802/YceI-like_sf"/>
</dbReference>
<feature type="domain" description="Lipid/polyisoprenoid-binding YceI-like" evidence="2">
    <location>
        <begin position="25"/>
        <end position="189"/>
    </location>
</feature>
<feature type="signal peptide" evidence="1">
    <location>
        <begin position="1"/>
        <end position="21"/>
    </location>
</feature>